<gene>
    <name evidence="2" type="ORF">TWF191_003223</name>
</gene>
<accession>A0A7C8UFK5</accession>
<sequence length="154" mass="17117">MRAVLNQDSKTQGSRLSKTQRQKEKPGSEGIQRGNPNLKTLAKCTESQKTARQAAVLSGNMEIKLVDSDTLIRTNFDKVTWAANQATALGSRNFQEAEGGGSGRNLMFYCDMREQPEPRPQERTSSNSKDSGRWKEEAIKGRWGHLFKKGGTEA</sequence>
<feature type="compositionally biased region" description="Basic and acidic residues" evidence="1">
    <location>
        <begin position="130"/>
        <end position="140"/>
    </location>
</feature>
<feature type="region of interest" description="Disordered" evidence="1">
    <location>
        <begin position="111"/>
        <end position="154"/>
    </location>
</feature>
<organism evidence="2 3">
    <name type="scientific">Orbilia oligospora</name>
    <name type="common">Nematode-trapping fungus</name>
    <name type="synonym">Arthrobotrys oligospora</name>
    <dbReference type="NCBI Taxonomy" id="2813651"/>
    <lineage>
        <taxon>Eukaryota</taxon>
        <taxon>Fungi</taxon>
        <taxon>Dikarya</taxon>
        <taxon>Ascomycota</taxon>
        <taxon>Pezizomycotina</taxon>
        <taxon>Orbiliomycetes</taxon>
        <taxon>Orbiliales</taxon>
        <taxon>Orbiliaceae</taxon>
        <taxon>Orbilia</taxon>
    </lineage>
</organism>
<comment type="caution">
    <text evidence="2">The sequence shown here is derived from an EMBL/GenBank/DDBJ whole genome shotgun (WGS) entry which is preliminary data.</text>
</comment>
<reference evidence="2 3" key="1">
    <citation type="submission" date="2019-06" db="EMBL/GenBank/DDBJ databases">
        <authorList>
            <person name="Palmer J.M."/>
        </authorList>
    </citation>
    <scope>NUCLEOTIDE SEQUENCE [LARGE SCALE GENOMIC DNA]</scope>
    <source>
        <strain evidence="2 3">TWF191</strain>
    </source>
</reference>
<dbReference type="EMBL" id="WIPF01000176">
    <property type="protein sequence ID" value="KAF3201805.1"/>
    <property type="molecule type" value="Genomic_DNA"/>
</dbReference>
<feature type="compositionally biased region" description="Polar residues" evidence="1">
    <location>
        <begin position="1"/>
        <end position="19"/>
    </location>
</feature>
<evidence type="ECO:0000313" key="3">
    <source>
        <dbReference type="Proteomes" id="UP000483672"/>
    </source>
</evidence>
<feature type="region of interest" description="Disordered" evidence="1">
    <location>
        <begin position="1"/>
        <end position="37"/>
    </location>
</feature>
<protein>
    <submittedName>
        <fullName evidence="2">Uncharacterized protein</fullName>
    </submittedName>
</protein>
<name>A0A7C8UFK5_ORBOL</name>
<evidence type="ECO:0000313" key="2">
    <source>
        <dbReference type="EMBL" id="KAF3201805.1"/>
    </source>
</evidence>
<evidence type="ECO:0000256" key="1">
    <source>
        <dbReference type="SAM" id="MobiDB-lite"/>
    </source>
</evidence>
<dbReference type="Proteomes" id="UP000483672">
    <property type="component" value="Unassembled WGS sequence"/>
</dbReference>
<dbReference type="AlphaFoldDB" id="A0A7C8UFK5"/>
<proteinExistence type="predicted"/>
<feature type="compositionally biased region" description="Basic and acidic residues" evidence="1">
    <location>
        <begin position="111"/>
        <end position="122"/>
    </location>
</feature>